<name>A0A371G8I8_MUCPR</name>
<keyword evidence="2" id="KW-1185">Reference proteome</keyword>
<proteinExistence type="predicted"/>
<dbReference type="InterPro" id="IPR028919">
    <property type="entry name" value="Viral_movement"/>
</dbReference>
<dbReference type="EMBL" id="QJKJ01006449">
    <property type="protein sequence ID" value="RDX86683.1"/>
    <property type="molecule type" value="Genomic_DNA"/>
</dbReference>
<accession>A0A371G8I8</accession>
<dbReference type="Proteomes" id="UP000257109">
    <property type="component" value="Unassembled WGS sequence"/>
</dbReference>
<sequence>LKNKNKQIVIKIPKTSTSKVEVNKNKELEIAKIENSLHDWSIPIVKKSDVYKQHKIWSITQDETHIIKYSYPGTRLIQVAAKPNYRLGINSPILMILRDLRLKKFNDSIIAILESNMHDGLAFFNCYPSFAMNLKNDKTSNAIKLYVKLPEDIVDEIFGPMQIIFRIYCKVTKIDYNFKALRSSSKNETILVEPNLRKSLVQTPRILSHHEVINKILEEWVLEDIVQEQKIYNTRVRDIIQDGLNIRLRMNRSQSIRINKPHMILKGQPFRHSIGSVKELDLQGLDGNNLIIVEPVYSENSESPNYSPTRSQVLNTLIREEPFEIDKKFGLDKTLKQKYNSDRRDLYFNTCSKEQIEKFREKYYRFMHKNENNVPQKEIEYPFNKQKEISTIGKVDDNWKTLEDKIVKSEYTPQQGIKLQLSNNLEIEASSYKDIRQNLDKLIEKSDIRKVHTQLNYSNIVLEVVTKQLGRIEIQNS</sequence>
<reference evidence="1" key="1">
    <citation type="submission" date="2018-05" db="EMBL/GenBank/DDBJ databases">
        <title>Draft genome of Mucuna pruriens seed.</title>
        <authorList>
            <person name="Nnadi N.E."/>
            <person name="Vos R."/>
            <person name="Hasami M.H."/>
            <person name="Devisetty U.K."/>
            <person name="Aguiy J.C."/>
        </authorList>
    </citation>
    <scope>NUCLEOTIDE SEQUENCE [LARGE SCALE GENOMIC DNA]</scope>
    <source>
        <strain evidence="1">JCA_2017</strain>
    </source>
</reference>
<evidence type="ECO:0000313" key="2">
    <source>
        <dbReference type="Proteomes" id="UP000257109"/>
    </source>
</evidence>
<dbReference type="AlphaFoldDB" id="A0A371G8I8"/>
<dbReference type="InterPro" id="IPR051596">
    <property type="entry name" value="Caulimoviridae_Movement"/>
</dbReference>
<dbReference type="PANTHER" id="PTHR47599:SF4">
    <property type="entry name" value="POLYPROTEIN"/>
    <property type="match status" value="1"/>
</dbReference>
<feature type="non-terminal residue" evidence="1">
    <location>
        <position position="1"/>
    </location>
</feature>
<dbReference type="PANTHER" id="PTHR47599">
    <property type="entry name" value="CELL-TO-CELL MOVEMENT PROTEIN"/>
    <property type="match status" value="1"/>
</dbReference>
<dbReference type="Pfam" id="PF01107">
    <property type="entry name" value="MP"/>
    <property type="match status" value="1"/>
</dbReference>
<evidence type="ECO:0008006" key="3">
    <source>
        <dbReference type="Google" id="ProtNLM"/>
    </source>
</evidence>
<dbReference type="OrthoDB" id="1436172at2759"/>
<protein>
    <recommendedName>
        <fullName evidence="3">Movement protein</fullName>
    </recommendedName>
</protein>
<comment type="caution">
    <text evidence="1">The sequence shown here is derived from an EMBL/GenBank/DDBJ whole genome shotgun (WGS) entry which is preliminary data.</text>
</comment>
<evidence type="ECO:0000313" key="1">
    <source>
        <dbReference type="EMBL" id="RDX86683.1"/>
    </source>
</evidence>
<gene>
    <name evidence="1" type="ORF">CR513_31958</name>
</gene>
<organism evidence="1 2">
    <name type="scientific">Mucuna pruriens</name>
    <name type="common">Velvet bean</name>
    <name type="synonym">Dolichos pruriens</name>
    <dbReference type="NCBI Taxonomy" id="157652"/>
    <lineage>
        <taxon>Eukaryota</taxon>
        <taxon>Viridiplantae</taxon>
        <taxon>Streptophyta</taxon>
        <taxon>Embryophyta</taxon>
        <taxon>Tracheophyta</taxon>
        <taxon>Spermatophyta</taxon>
        <taxon>Magnoliopsida</taxon>
        <taxon>eudicotyledons</taxon>
        <taxon>Gunneridae</taxon>
        <taxon>Pentapetalae</taxon>
        <taxon>rosids</taxon>
        <taxon>fabids</taxon>
        <taxon>Fabales</taxon>
        <taxon>Fabaceae</taxon>
        <taxon>Papilionoideae</taxon>
        <taxon>50 kb inversion clade</taxon>
        <taxon>NPAAA clade</taxon>
        <taxon>indigoferoid/millettioid clade</taxon>
        <taxon>Phaseoleae</taxon>
        <taxon>Mucuna</taxon>
    </lineage>
</organism>
<feature type="non-terminal residue" evidence="1">
    <location>
        <position position="477"/>
    </location>
</feature>